<dbReference type="InterPro" id="IPR025110">
    <property type="entry name" value="AMP-bd_C"/>
</dbReference>
<dbReference type="EMBL" id="CP078145">
    <property type="protein sequence ID" value="QXN88603.1"/>
    <property type="molecule type" value="Genomic_DNA"/>
</dbReference>
<dbReference type="InterPro" id="IPR000873">
    <property type="entry name" value="AMP-dep_synth/lig_dom"/>
</dbReference>
<evidence type="ECO:0000313" key="5">
    <source>
        <dbReference type="Proteomes" id="UP000694257"/>
    </source>
</evidence>
<feature type="domain" description="AMP-binding enzyme C-terminal" evidence="3">
    <location>
        <begin position="426"/>
        <end position="503"/>
    </location>
</feature>
<protein>
    <submittedName>
        <fullName evidence="4">AMP-binding protein</fullName>
    </submittedName>
</protein>
<evidence type="ECO:0000259" key="2">
    <source>
        <dbReference type="Pfam" id="PF00501"/>
    </source>
</evidence>
<proteinExistence type="predicted"/>
<keyword evidence="5" id="KW-1185">Reference proteome</keyword>
<organism evidence="4 5">
    <name type="scientific">Nocardia iowensis</name>
    <dbReference type="NCBI Taxonomy" id="204891"/>
    <lineage>
        <taxon>Bacteria</taxon>
        <taxon>Bacillati</taxon>
        <taxon>Actinomycetota</taxon>
        <taxon>Actinomycetes</taxon>
        <taxon>Mycobacteriales</taxon>
        <taxon>Nocardiaceae</taxon>
        <taxon>Nocardia</taxon>
    </lineage>
</organism>
<dbReference type="RefSeq" id="WP_218469486.1">
    <property type="nucleotide sequence ID" value="NZ_BAABJN010000013.1"/>
</dbReference>
<dbReference type="InterPro" id="IPR020845">
    <property type="entry name" value="AMP-binding_CS"/>
</dbReference>
<dbReference type="Pfam" id="PF00501">
    <property type="entry name" value="AMP-binding"/>
    <property type="match status" value="1"/>
</dbReference>
<dbReference type="PANTHER" id="PTHR45527:SF1">
    <property type="entry name" value="FATTY ACID SYNTHASE"/>
    <property type="match status" value="1"/>
</dbReference>
<dbReference type="PANTHER" id="PTHR45527">
    <property type="entry name" value="NONRIBOSOMAL PEPTIDE SYNTHETASE"/>
    <property type="match status" value="1"/>
</dbReference>
<reference evidence="4 5" key="1">
    <citation type="submission" date="2021-07" db="EMBL/GenBank/DDBJ databases">
        <title>Whole Genome Sequence of Nocardia Iowensis.</title>
        <authorList>
            <person name="Lamm A."/>
            <person name="Collins-Fairclough A.M."/>
            <person name="Bunk B."/>
            <person name="Sproer C."/>
        </authorList>
    </citation>
    <scope>NUCLEOTIDE SEQUENCE [LARGE SCALE GENOMIC DNA]</scope>
    <source>
        <strain evidence="4 5">NRRL 5646</strain>
    </source>
</reference>
<dbReference type="Pfam" id="PF13193">
    <property type="entry name" value="AMP-binding_C"/>
    <property type="match status" value="1"/>
</dbReference>
<evidence type="ECO:0000313" key="4">
    <source>
        <dbReference type="EMBL" id="QXN88603.1"/>
    </source>
</evidence>
<evidence type="ECO:0000259" key="3">
    <source>
        <dbReference type="Pfam" id="PF13193"/>
    </source>
</evidence>
<sequence>MTNTAETVADTLYEWFGNSARAQPDAVALEVDGVAWTYRRLANVAGNIASRILAVCDGQEPRRVGLLASRTATAYAGYLAILRLGATVVPLGTSFPAERNAAVAAAARLDVVLADGSADSTALGDRTLVLDHARLAAWADESVPSIRAFEPRGAAYILFTSGSTGVPKGVPISHGNVCAFLRNTVARYGAGPGSRVSQIFDLTFDPSVFDMFAAWGSGATLVVPARADLLAPVRFVNRKAITHWNSVPSVISLAHRLRMLRPDAMPTLRRSVFCGEPLTLDQAKAWRIAAPHSRVENAYGPTELTVTCTSYTLPCELEDWPHTHNGTVPIGTPYPGVEYRMIDGELCVRGPQRFDGYLDPADDHGRFRTGDGHPHDPNTPLDHTHWYRTGDRISTTPDSADPPVLVHLGRNDEQVQVQGYRVELAEIAAAIREIPEIADAAVVPLTRPGGDTALAAAFTCTDPHRDDATTETLRQHLQRRLPDYMIPRNFLRLDALPLNPRGKIDRPALAQLLTDADPTTTPKPERGTAIQDPASRLV</sequence>
<name>A0ABX8RG80_NOCIO</name>
<accession>A0ABX8RG80</accession>
<dbReference type="Proteomes" id="UP000694257">
    <property type="component" value="Chromosome"/>
</dbReference>
<gene>
    <name evidence="4" type="ORF">KV110_23720</name>
</gene>
<feature type="domain" description="AMP-dependent synthetase/ligase" evidence="2">
    <location>
        <begin position="18"/>
        <end position="358"/>
    </location>
</feature>
<evidence type="ECO:0000256" key="1">
    <source>
        <dbReference type="SAM" id="MobiDB-lite"/>
    </source>
</evidence>
<dbReference type="PROSITE" id="PS00455">
    <property type="entry name" value="AMP_BINDING"/>
    <property type="match status" value="1"/>
</dbReference>
<feature type="region of interest" description="Disordered" evidence="1">
    <location>
        <begin position="514"/>
        <end position="538"/>
    </location>
</feature>